<evidence type="ECO:0000256" key="1">
    <source>
        <dbReference type="ARBA" id="ARBA00011245"/>
    </source>
</evidence>
<comment type="subunit">
    <text evidence="1">Monomer.</text>
</comment>
<feature type="domain" description="Protein kinase" evidence="6">
    <location>
        <begin position="28"/>
        <end position="282"/>
    </location>
</feature>
<dbReference type="EMBL" id="CT868068">
    <property type="protein sequence ID" value="CAK69417.1"/>
    <property type="molecule type" value="Genomic_DNA"/>
</dbReference>
<dbReference type="InterPro" id="IPR017441">
    <property type="entry name" value="Protein_kinase_ATP_BS"/>
</dbReference>
<evidence type="ECO:0000256" key="4">
    <source>
        <dbReference type="PROSITE-ProRule" id="PRU10141"/>
    </source>
</evidence>
<dbReference type="GO" id="GO:0005737">
    <property type="term" value="C:cytoplasm"/>
    <property type="evidence" value="ECO:0000318"/>
    <property type="project" value="GO_Central"/>
</dbReference>
<dbReference type="eggNOG" id="KOG0032">
    <property type="taxonomic scope" value="Eukaryota"/>
</dbReference>
<dbReference type="PROSITE" id="PS00107">
    <property type="entry name" value="PROTEIN_KINASE_ATP"/>
    <property type="match status" value="1"/>
</dbReference>
<dbReference type="OMA" id="ERNSCDQ"/>
<keyword evidence="8" id="KW-1185">Reference proteome</keyword>
<dbReference type="Gene3D" id="1.10.510.10">
    <property type="entry name" value="Transferase(Phosphotransferase) domain 1"/>
    <property type="match status" value="1"/>
</dbReference>
<protein>
    <recommendedName>
        <fullName evidence="6">Protein kinase domain-containing protein</fullName>
    </recommendedName>
</protein>
<reference evidence="7 8" key="1">
    <citation type="journal article" date="2006" name="Nature">
        <title>Global trends of whole-genome duplications revealed by the ciliate Paramecium tetraurelia.</title>
        <authorList>
            <consortium name="Genoscope"/>
            <person name="Aury J.-M."/>
            <person name="Jaillon O."/>
            <person name="Duret L."/>
            <person name="Noel B."/>
            <person name="Jubin C."/>
            <person name="Porcel B.M."/>
            <person name="Segurens B."/>
            <person name="Daubin V."/>
            <person name="Anthouard V."/>
            <person name="Aiach N."/>
            <person name="Arnaiz O."/>
            <person name="Billaut A."/>
            <person name="Beisson J."/>
            <person name="Blanc I."/>
            <person name="Bouhouche K."/>
            <person name="Camara F."/>
            <person name="Duharcourt S."/>
            <person name="Guigo R."/>
            <person name="Gogendeau D."/>
            <person name="Katinka M."/>
            <person name="Keller A.-M."/>
            <person name="Kissmehl R."/>
            <person name="Klotz C."/>
            <person name="Koll F."/>
            <person name="Le Moue A."/>
            <person name="Lepere C."/>
            <person name="Malinsky S."/>
            <person name="Nowacki M."/>
            <person name="Nowak J.K."/>
            <person name="Plattner H."/>
            <person name="Poulain J."/>
            <person name="Ruiz F."/>
            <person name="Serrano V."/>
            <person name="Zagulski M."/>
            <person name="Dessen P."/>
            <person name="Betermier M."/>
            <person name="Weissenbach J."/>
            <person name="Scarpelli C."/>
            <person name="Schachter V."/>
            <person name="Sperling L."/>
            <person name="Meyer E."/>
            <person name="Cohen J."/>
            <person name="Wincker P."/>
        </authorList>
    </citation>
    <scope>NUCLEOTIDE SEQUENCE [LARGE SCALE GENOMIC DNA]</scope>
    <source>
        <strain evidence="7 8">Stock d4-2</strain>
    </source>
</reference>
<organism evidence="7 8">
    <name type="scientific">Paramecium tetraurelia</name>
    <dbReference type="NCBI Taxonomy" id="5888"/>
    <lineage>
        <taxon>Eukaryota</taxon>
        <taxon>Sar</taxon>
        <taxon>Alveolata</taxon>
        <taxon>Ciliophora</taxon>
        <taxon>Intramacronucleata</taxon>
        <taxon>Oligohymenophorea</taxon>
        <taxon>Peniculida</taxon>
        <taxon>Parameciidae</taxon>
        <taxon>Paramecium</taxon>
    </lineage>
</organism>
<dbReference type="KEGG" id="ptm:GSPATT00037856001"/>
<feature type="compositionally biased region" description="Polar residues" evidence="5">
    <location>
        <begin position="469"/>
        <end position="491"/>
    </location>
</feature>
<dbReference type="SUPFAM" id="SSF56112">
    <property type="entry name" value="Protein kinase-like (PK-like)"/>
    <property type="match status" value="1"/>
</dbReference>
<keyword evidence="3 4" id="KW-0067">ATP-binding</keyword>
<evidence type="ECO:0000256" key="2">
    <source>
        <dbReference type="ARBA" id="ARBA00022741"/>
    </source>
</evidence>
<dbReference type="RefSeq" id="XP_001436814.1">
    <property type="nucleotide sequence ID" value="XM_001436777.1"/>
</dbReference>
<dbReference type="SMART" id="SM00220">
    <property type="entry name" value="S_TKc"/>
    <property type="match status" value="1"/>
</dbReference>
<evidence type="ECO:0000256" key="3">
    <source>
        <dbReference type="ARBA" id="ARBA00022840"/>
    </source>
</evidence>
<gene>
    <name evidence="7" type="ORF">GSPATT00037856001</name>
</gene>
<feature type="region of interest" description="Disordered" evidence="5">
    <location>
        <begin position="325"/>
        <end position="374"/>
    </location>
</feature>
<feature type="compositionally biased region" description="Polar residues" evidence="5">
    <location>
        <begin position="329"/>
        <end position="347"/>
    </location>
</feature>
<dbReference type="InterPro" id="IPR011009">
    <property type="entry name" value="Kinase-like_dom_sf"/>
</dbReference>
<dbReference type="FunFam" id="1.10.510.10:FF:000571">
    <property type="entry name" value="Maternal embryonic leucine zipper kinase"/>
    <property type="match status" value="1"/>
</dbReference>
<evidence type="ECO:0000256" key="5">
    <source>
        <dbReference type="SAM" id="MobiDB-lite"/>
    </source>
</evidence>
<name>A0CF50_PARTE</name>
<proteinExistence type="predicted"/>
<dbReference type="Proteomes" id="UP000000600">
    <property type="component" value="Unassembled WGS sequence"/>
</dbReference>
<evidence type="ECO:0000313" key="7">
    <source>
        <dbReference type="EMBL" id="CAK69417.1"/>
    </source>
</evidence>
<dbReference type="InParanoid" id="A0CF50"/>
<dbReference type="GO" id="GO:0004674">
    <property type="term" value="F:protein serine/threonine kinase activity"/>
    <property type="evidence" value="ECO:0000318"/>
    <property type="project" value="GO_Central"/>
</dbReference>
<dbReference type="HOGENOM" id="CLU_042223_0_0_1"/>
<dbReference type="PANTHER" id="PTHR24347">
    <property type="entry name" value="SERINE/THREONINE-PROTEIN KINASE"/>
    <property type="match status" value="1"/>
</dbReference>
<evidence type="ECO:0000313" key="8">
    <source>
        <dbReference type="Proteomes" id="UP000000600"/>
    </source>
</evidence>
<keyword evidence="2 4" id="KW-0547">Nucleotide-binding</keyword>
<feature type="binding site" evidence="4">
    <location>
        <position position="56"/>
    </location>
    <ligand>
        <name>ATP</name>
        <dbReference type="ChEBI" id="CHEBI:30616"/>
    </ligand>
</feature>
<evidence type="ECO:0000259" key="6">
    <source>
        <dbReference type="PROSITE" id="PS50011"/>
    </source>
</evidence>
<dbReference type="PROSITE" id="PS00108">
    <property type="entry name" value="PROTEIN_KINASE_ST"/>
    <property type="match status" value="1"/>
</dbReference>
<feature type="region of interest" description="Disordered" evidence="5">
    <location>
        <begin position="469"/>
        <end position="508"/>
    </location>
</feature>
<feature type="compositionally biased region" description="Polar residues" evidence="5">
    <location>
        <begin position="356"/>
        <end position="374"/>
    </location>
</feature>
<dbReference type="PROSITE" id="PS50011">
    <property type="entry name" value="PROTEIN_KINASE_DOM"/>
    <property type="match status" value="1"/>
</dbReference>
<sequence>MKQQNDVMNLLDILLDQGEMHQGFIQQYKPLKILGKGAFSTVIEALNMSNKLVAIKIIDKVHFTSQQIEILRQEAQLLIKLNHANIVRVSFSKETKNKLFITMDLINGVTLSQYQRNQLDNETVVCITKQILEAIQYLHQQDIIHRDIKPENIMIDPENLHVTLIDFGLSAQLAHIDGSGLMSENCGTILYMAPEQIQKKRYNRSIDIWALGIVVFNLLNKGKHPFFQQMDDISSYTEKITWMKWNWNSEISQKAMSFLLKTIAYHPEDRLNVDQCLEHPWITGKNDQPLTFIEILKAHTISSKIKILIKALSLLQYLKKNSPILTPPIRNSSKNPTTPVEKQQFRLSRNPRTKSKNASNSGEKAQKLSNADSASIGSNKVSQFKVSIKEKRRERNSCDQLKKITQTQKKEQLLLPTLHRSLDRTIKKYQANLPITDNSLSQSKLLENSIFLRRKPQFNKDIYKPLNIPQSKNANQISTNLNQPQQELSTTRRIRSSKPPLQKRSNVE</sequence>
<dbReference type="Pfam" id="PF00069">
    <property type="entry name" value="Pkinase"/>
    <property type="match status" value="1"/>
</dbReference>
<accession>A0CF50</accession>
<dbReference type="GO" id="GO:0005524">
    <property type="term" value="F:ATP binding"/>
    <property type="evidence" value="ECO:0007669"/>
    <property type="project" value="UniProtKB-UniRule"/>
</dbReference>
<dbReference type="InterPro" id="IPR008271">
    <property type="entry name" value="Ser/Thr_kinase_AS"/>
</dbReference>
<dbReference type="AlphaFoldDB" id="A0CF50"/>
<dbReference type="OrthoDB" id="10252171at2759"/>
<dbReference type="GeneID" id="5022599"/>
<dbReference type="InterPro" id="IPR000719">
    <property type="entry name" value="Prot_kinase_dom"/>
</dbReference>